<dbReference type="GO" id="GO:0005952">
    <property type="term" value="C:cAMP-dependent protein kinase complex"/>
    <property type="evidence" value="ECO:0007669"/>
    <property type="project" value="TreeGrafter"/>
</dbReference>
<feature type="region of interest" description="Disordered" evidence="6">
    <location>
        <begin position="76"/>
        <end position="120"/>
    </location>
</feature>
<dbReference type="PANTHER" id="PTHR24353">
    <property type="entry name" value="CYCLIC NUCLEOTIDE-DEPENDENT PROTEIN KINASE"/>
    <property type="match status" value="1"/>
</dbReference>
<dbReference type="SUPFAM" id="SSF56112">
    <property type="entry name" value="Protein kinase-like (PK-like)"/>
    <property type="match status" value="1"/>
</dbReference>
<reference evidence="8" key="1">
    <citation type="submission" date="2022-10" db="EMBL/GenBank/DDBJ databases">
        <authorList>
            <person name="Chen Y."/>
            <person name="Dougan E. K."/>
            <person name="Chan C."/>
            <person name="Rhodes N."/>
            <person name="Thang M."/>
        </authorList>
    </citation>
    <scope>NUCLEOTIDE SEQUENCE</scope>
</reference>
<dbReference type="PROSITE" id="PS50011">
    <property type="entry name" value="PROTEIN_KINASE_DOM"/>
    <property type="match status" value="1"/>
</dbReference>
<name>A0A9P1DAN5_9DINO</name>
<evidence type="ECO:0000313" key="8">
    <source>
        <dbReference type="EMBL" id="CAI4005849.1"/>
    </source>
</evidence>
<dbReference type="EMBL" id="CAMXCT020003707">
    <property type="protein sequence ID" value="CAL1159224.1"/>
    <property type="molecule type" value="Genomic_DNA"/>
</dbReference>
<evidence type="ECO:0000256" key="6">
    <source>
        <dbReference type="SAM" id="MobiDB-lite"/>
    </source>
</evidence>
<evidence type="ECO:0000256" key="3">
    <source>
        <dbReference type="ARBA" id="ARBA00022741"/>
    </source>
</evidence>
<dbReference type="GO" id="GO:0004691">
    <property type="term" value="F:cAMP-dependent protein kinase activity"/>
    <property type="evidence" value="ECO:0007669"/>
    <property type="project" value="TreeGrafter"/>
</dbReference>
<keyword evidence="3" id="KW-0547">Nucleotide-binding</keyword>
<feature type="domain" description="Protein kinase" evidence="7">
    <location>
        <begin position="1"/>
        <end position="120"/>
    </location>
</feature>
<accession>A0A9P1DAN5</accession>
<gene>
    <name evidence="8" type="ORF">C1SCF055_LOCUS31536</name>
</gene>
<dbReference type="Gene3D" id="1.10.510.10">
    <property type="entry name" value="Transferase(Phosphotransferase) domain 1"/>
    <property type="match status" value="1"/>
</dbReference>
<evidence type="ECO:0000256" key="2">
    <source>
        <dbReference type="ARBA" id="ARBA00022679"/>
    </source>
</evidence>
<dbReference type="EMBL" id="CAMXCT010003707">
    <property type="protein sequence ID" value="CAI4005849.1"/>
    <property type="molecule type" value="Genomic_DNA"/>
</dbReference>
<keyword evidence="4 9" id="KW-0418">Kinase</keyword>
<keyword evidence="5" id="KW-0067">ATP-binding</keyword>
<dbReference type="Proteomes" id="UP001152797">
    <property type="component" value="Unassembled WGS sequence"/>
</dbReference>
<protein>
    <submittedName>
        <fullName evidence="9">G protein-coupled receptor kinase 5 ( G protein-coupled receptor kinase GRK5)</fullName>
    </submittedName>
</protein>
<reference evidence="9 10" key="2">
    <citation type="submission" date="2024-05" db="EMBL/GenBank/DDBJ databases">
        <authorList>
            <person name="Chen Y."/>
            <person name="Shah S."/>
            <person name="Dougan E. K."/>
            <person name="Thang M."/>
            <person name="Chan C."/>
        </authorList>
    </citation>
    <scope>NUCLEOTIDE SEQUENCE [LARGE SCALE GENOMIC DNA]</scope>
</reference>
<dbReference type="GO" id="GO:0005524">
    <property type="term" value="F:ATP binding"/>
    <property type="evidence" value="ECO:0007669"/>
    <property type="project" value="UniProtKB-KW"/>
</dbReference>
<organism evidence="8">
    <name type="scientific">Cladocopium goreaui</name>
    <dbReference type="NCBI Taxonomy" id="2562237"/>
    <lineage>
        <taxon>Eukaryota</taxon>
        <taxon>Sar</taxon>
        <taxon>Alveolata</taxon>
        <taxon>Dinophyceae</taxon>
        <taxon>Suessiales</taxon>
        <taxon>Symbiodiniaceae</taxon>
        <taxon>Cladocopium</taxon>
    </lineage>
</organism>
<keyword evidence="10" id="KW-1185">Reference proteome</keyword>
<dbReference type="EMBL" id="CAMXCT030003707">
    <property type="protein sequence ID" value="CAL4793161.1"/>
    <property type="molecule type" value="Genomic_DNA"/>
</dbReference>
<sequence length="120" mass="12965">MPTGRLKLADFGCASQVPEHGLFFGRAGSFKSWAPEVHALSSGYNAGYGGKSADIWSGGICSHELICGRYPFRGRTPRETRQGITTNQMKNKILAGPDPADRPDPADPDLNGSRFRGILE</sequence>
<dbReference type="AlphaFoldDB" id="A0A9P1DAN5"/>
<dbReference type="PANTHER" id="PTHR24353:SF37">
    <property type="entry name" value="CAMP-DEPENDENT PROTEIN KINASE CATALYTIC SUBUNIT PRKX"/>
    <property type="match status" value="1"/>
</dbReference>
<dbReference type="OrthoDB" id="266718at2759"/>
<dbReference type="InterPro" id="IPR011009">
    <property type="entry name" value="Kinase-like_dom_sf"/>
</dbReference>
<proteinExistence type="predicted"/>
<evidence type="ECO:0000313" key="9">
    <source>
        <dbReference type="EMBL" id="CAL4793161.1"/>
    </source>
</evidence>
<comment type="caution">
    <text evidence="8">The sequence shown here is derived from an EMBL/GenBank/DDBJ whole genome shotgun (WGS) entry which is preliminary data.</text>
</comment>
<evidence type="ECO:0000259" key="7">
    <source>
        <dbReference type="PROSITE" id="PS50011"/>
    </source>
</evidence>
<keyword evidence="9" id="KW-0675">Receptor</keyword>
<evidence type="ECO:0000256" key="1">
    <source>
        <dbReference type="ARBA" id="ARBA00022527"/>
    </source>
</evidence>
<keyword evidence="1" id="KW-0723">Serine/threonine-protein kinase</keyword>
<evidence type="ECO:0000256" key="4">
    <source>
        <dbReference type="ARBA" id="ARBA00022777"/>
    </source>
</evidence>
<dbReference type="Pfam" id="PF00069">
    <property type="entry name" value="Pkinase"/>
    <property type="match status" value="1"/>
</dbReference>
<evidence type="ECO:0000256" key="5">
    <source>
        <dbReference type="ARBA" id="ARBA00022840"/>
    </source>
</evidence>
<evidence type="ECO:0000313" key="10">
    <source>
        <dbReference type="Proteomes" id="UP001152797"/>
    </source>
</evidence>
<keyword evidence="2" id="KW-0808">Transferase</keyword>
<dbReference type="InterPro" id="IPR000719">
    <property type="entry name" value="Prot_kinase_dom"/>
</dbReference>